<dbReference type="PaxDb" id="522772-Dacet_2835"/>
<keyword evidence="3" id="KW-1185">Reference proteome</keyword>
<reference evidence="2 3" key="1">
    <citation type="journal article" date="2010" name="Stand. Genomic Sci.">
        <title>Complete genome sequence of Denitrovibrio acetiphilus type strain (N2460).</title>
        <authorList>
            <person name="Kiss H."/>
            <person name="Lang E."/>
            <person name="Lapidus A."/>
            <person name="Copeland A."/>
            <person name="Nolan M."/>
            <person name="Glavina Del Rio T."/>
            <person name="Chen F."/>
            <person name="Lucas S."/>
            <person name="Tice H."/>
            <person name="Cheng J.F."/>
            <person name="Han C."/>
            <person name="Goodwin L."/>
            <person name="Pitluck S."/>
            <person name="Liolios K."/>
            <person name="Pati A."/>
            <person name="Ivanova N."/>
            <person name="Mavromatis K."/>
            <person name="Chen A."/>
            <person name="Palaniappan K."/>
            <person name="Land M."/>
            <person name="Hauser L."/>
            <person name="Chang Y.J."/>
            <person name="Jeffries C.D."/>
            <person name="Detter J.C."/>
            <person name="Brettin T."/>
            <person name="Spring S."/>
            <person name="Rohde M."/>
            <person name="Goker M."/>
            <person name="Woyke T."/>
            <person name="Bristow J."/>
            <person name="Eisen J.A."/>
            <person name="Markowitz V."/>
            <person name="Hugenholtz P."/>
            <person name="Kyrpides N.C."/>
            <person name="Klenk H.P."/>
        </authorList>
    </citation>
    <scope>NUCLEOTIDE SEQUENCE [LARGE SCALE GENOMIC DNA]</scope>
    <source>
        <strain evidence="3">DSM 12809 / NBRC 114555 / N2460</strain>
    </source>
</reference>
<evidence type="ECO:0000259" key="1">
    <source>
        <dbReference type="SMART" id="SM00849"/>
    </source>
</evidence>
<dbReference type="Proteomes" id="UP000002012">
    <property type="component" value="Chromosome"/>
</dbReference>
<dbReference type="SMART" id="SM00849">
    <property type="entry name" value="Lactamase_B"/>
    <property type="match status" value="1"/>
</dbReference>
<dbReference type="eggNOG" id="COG1235">
    <property type="taxonomic scope" value="Bacteria"/>
</dbReference>
<evidence type="ECO:0000313" key="3">
    <source>
        <dbReference type="Proteomes" id="UP000002012"/>
    </source>
</evidence>
<dbReference type="PANTHER" id="PTHR47619:SF1">
    <property type="entry name" value="EXODEOXYRIBONUCLEASE WALJ"/>
    <property type="match status" value="1"/>
</dbReference>
<dbReference type="AlphaFoldDB" id="D4H6B1"/>
<evidence type="ECO:0000313" key="2">
    <source>
        <dbReference type="EMBL" id="ADD69585.1"/>
    </source>
</evidence>
<feature type="domain" description="Metallo-beta-lactamase" evidence="1">
    <location>
        <begin position="13"/>
        <end position="190"/>
    </location>
</feature>
<protein>
    <submittedName>
        <fullName evidence="2">Beta-lactamase domain protein</fullName>
    </submittedName>
</protein>
<dbReference type="RefSeq" id="WP_013012072.1">
    <property type="nucleotide sequence ID" value="NC_013943.1"/>
</dbReference>
<dbReference type="EMBL" id="CP001968">
    <property type="protein sequence ID" value="ADD69585.1"/>
    <property type="molecule type" value="Genomic_DNA"/>
</dbReference>
<dbReference type="Pfam" id="PF12706">
    <property type="entry name" value="Lactamase_B_2"/>
    <property type="match status" value="1"/>
</dbReference>
<dbReference type="InParanoid" id="D4H6B1"/>
<dbReference type="InterPro" id="IPR036866">
    <property type="entry name" value="RibonucZ/Hydroxyglut_hydro"/>
</dbReference>
<accession>D4H6B1</accession>
<sequence length="255" mass="28404">MSLKFSCVSSGSSGNCYFIENGKHVVFVDVGIPLKTIKANVDIDRFAGKQIHLFITHEHHDHVAGLKPFLNKFSPSVYLSEGTAQAISAKGIDVSQFYILNGFVEYELEGFTVHPFNISHDSAEPLGFRFSFGEKVVTFATDLGTVPKDTEYFLCCSDLLVLESNYEPEMLAKGPYSKYLQARIASHKGHLSNRDALKLVGSICDTGVGRIFLAHVSDENNCYDLLEKYAGFCITNYKVQTEVLRRETPLIDIDI</sequence>
<proteinExistence type="predicted"/>
<dbReference type="PANTHER" id="PTHR47619">
    <property type="entry name" value="METALLO-HYDROLASE YYCJ-RELATED"/>
    <property type="match status" value="1"/>
</dbReference>
<dbReference type="KEGG" id="dap:Dacet_2835"/>
<dbReference type="SUPFAM" id="SSF56281">
    <property type="entry name" value="Metallo-hydrolase/oxidoreductase"/>
    <property type="match status" value="1"/>
</dbReference>
<dbReference type="InterPro" id="IPR052533">
    <property type="entry name" value="WalJ/YycJ-like"/>
</dbReference>
<dbReference type="InterPro" id="IPR001279">
    <property type="entry name" value="Metallo-B-lactamas"/>
</dbReference>
<dbReference type="STRING" id="522772.Dacet_2835"/>
<name>D4H6B1_DENA2</name>
<dbReference type="Gene3D" id="3.60.15.10">
    <property type="entry name" value="Ribonuclease Z/Hydroxyacylglutathione hydrolase-like"/>
    <property type="match status" value="1"/>
</dbReference>
<gene>
    <name evidence="2" type="ordered locus">Dacet_2835</name>
</gene>
<organism evidence="2 3">
    <name type="scientific">Denitrovibrio acetiphilus (strain DSM 12809 / NBRC 114555 / N2460)</name>
    <dbReference type="NCBI Taxonomy" id="522772"/>
    <lineage>
        <taxon>Bacteria</taxon>
        <taxon>Pseudomonadati</taxon>
        <taxon>Deferribacterota</taxon>
        <taxon>Deferribacteres</taxon>
        <taxon>Deferribacterales</taxon>
        <taxon>Geovibrionaceae</taxon>
        <taxon>Denitrovibrio</taxon>
    </lineage>
</organism>
<dbReference type="HOGENOM" id="CLU_073253_0_0_0"/>